<reference evidence="2" key="1">
    <citation type="submission" date="2017-02" db="EMBL/GenBank/DDBJ databases">
        <authorList>
            <person name="Varghese N."/>
            <person name="Submissions S."/>
        </authorList>
    </citation>
    <scope>NUCLEOTIDE SEQUENCE [LARGE SCALE GENOMIC DNA]</scope>
    <source>
        <strain evidence="2">SM117</strain>
    </source>
</reference>
<sequence length="134" mass="14510">MMLCMSQTKEGWSTLLTRVAAGIAIGVVLIAFAASAWAILTLSSAPAPVPTKTVVPLDPVEQTAEDRANQVITKIIEERQPDPPKAAPKPQVAGAARKVERLPDTTLKLNCSRLRDAYSPEELKGMKEFQQLCL</sequence>
<dbReference type="EMBL" id="FVZE01000005">
    <property type="protein sequence ID" value="SLK05518.1"/>
    <property type="molecule type" value="Genomic_DNA"/>
</dbReference>
<organism evidence="1 2">
    <name type="scientific">Novosphingobium mathurense</name>
    <dbReference type="NCBI Taxonomy" id="428990"/>
    <lineage>
        <taxon>Bacteria</taxon>
        <taxon>Pseudomonadati</taxon>
        <taxon>Pseudomonadota</taxon>
        <taxon>Alphaproteobacteria</taxon>
        <taxon>Sphingomonadales</taxon>
        <taxon>Sphingomonadaceae</taxon>
        <taxon>Novosphingobium</taxon>
    </lineage>
</organism>
<name>A0A1U6IBX0_9SPHN</name>
<dbReference type="AlphaFoldDB" id="A0A1U6IBX0"/>
<accession>A0A1U6IBX0</accession>
<evidence type="ECO:0000313" key="1">
    <source>
        <dbReference type="EMBL" id="SLK05518.1"/>
    </source>
</evidence>
<dbReference type="STRING" id="428990.SAMN06295987_105174"/>
<gene>
    <name evidence="1" type="ORF">SAMN06295987_105174</name>
</gene>
<protein>
    <submittedName>
        <fullName evidence="1">Uncharacterized protein</fullName>
    </submittedName>
</protein>
<proteinExistence type="predicted"/>
<dbReference type="Proteomes" id="UP000190989">
    <property type="component" value="Unassembled WGS sequence"/>
</dbReference>
<keyword evidence="2" id="KW-1185">Reference proteome</keyword>
<evidence type="ECO:0000313" key="2">
    <source>
        <dbReference type="Proteomes" id="UP000190989"/>
    </source>
</evidence>